<sequence>MRLENLKLNRVLGRAAKLGILRSFLDLVIDRMVMRKLKKSFQRNPSSSAQQLKVGMQNSIGNGRRGFESHLETGMDFHVFSCVQIPKAVEWQHVNLSFTCIEIRVKDSYLPYLCQLKHLQELYLSVNNFEGILLPCLQNLTTLRLDLSHNRFKGNIHSSLISSLTSLVSISLSYNDFDGLFSFISFANNSNLESIDLSSAGYKLKVETEYPSWVPPFQLKVLLLSNNNLNATIPRFLTTQHNLTFIDLSSNNLTGMFPTWLLENNKMLEVLILRNNSLSGHFVSPSNIHKAAYFVDISNNGFNGLLQKNIGKMLPNLKTPEMKNQFSTFSNTSYEGNPFLCGPPLSRLCSSNKESATTSIGVNGNDDLDMTTFFASFVASYVVFLLGFGAVLYINPYWQRMWFRFIEHCIYSCHEFVLDTWYKLIFRACN</sequence>
<dbReference type="AlphaFoldDB" id="A0A9Q0K0E7"/>
<keyword evidence="5 11" id="KW-0812">Transmembrane</keyword>
<dbReference type="GO" id="GO:0012505">
    <property type="term" value="C:endomembrane system"/>
    <property type="evidence" value="ECO:0007669"/>
    <property type="project" value="UniProtKB-SubCell"/>
</dbReference>
<evidence type="ECO:0000256" key="11">
    <source>
        <dbReference type="SAM" id="Phobius"/>
    </source>
</evidence>
<dbReference type="InterPro" id="IPR051502">
    <property type="entry name" value="RLP_Defense_Trigger"/>
</dbReference>
<dbReference type="SUPFAM" id="SSF52058">
    <property type="entry name" value="L domain-like"/>
    <property type="match status" value="1"/>
</dbReference>
<dbReference type="PANTHER" id="PTHR48062">
    <property type="entry name" value="RECEPTOR-LIKE PROTEIN 14"/>
    <property type="match status" value="1"/>
</dbReference>
<dbReference type="Pfam" id="PF00560">
    <property type="entry name" value="LRR_1"/>
    <property type="match status" value="3"/>
</dbReference>
<dbReference type="GO" id="GO:0005886">
    <property type="term" value="C:plasma membrane"/>
    <property type="evidence" value="ECO:0007669"/>
    <property type="project" value="UniProtKB-SubCell"/>
</dbReference>
<evidence type="ECO:0000313" key="12">
    <source>
        <dbReference type="EMBL" id="KAJ4959254.1"/>
    </source>
</evidence>
<comment type="caution">
    <text evidence="12">The sequence shown here is derived from an EMBL/GenBank/DDBJ whole genome shotgun (WGS) entry which is preliminary data.</text>
</comment>
<dbReference type="OrthoDB" id="4691307at2759"/>
<evidence type="ECO:0000256" key="7">
    <source>
        <dbReference type="ARBA" id="ARBA00022737"/>
    </source>
</evidence>
<proteinExistence type="inferred from homology"/>
<dbReference type="InterPro" id="IPR032675">
    <property type="entry name" value="LRR_dom_sf"/>
</dbReference>
<evidence type="ECO:0000256" key="8">
    <source>
        <dbReference type="ARBA" id="ARBA00022989"/>
    </source>
</evidence>
<comment type="similarity">
    <text evidence="2">Belongs to the RLP family.</text>
</comment>
<keyword evidence="3" id="KW-1003">Cell membrane</keyword>
<comment type="subcellular location">
    <subcellularLocation>
        <location evidence="1">Cell membrane</location>
    </subcellularLocation>
    <subcellularLocation>
        <location evidence="10">Endomembrane system</location>
        <topology evidence="10">Single-pass membrane protein</topology>
    </subcellularLocation>
</comment>
<keyword evidence="6" id="KW-0732">Signal</keyword>
<evidence type="ECO:0000256" key="3">
    <source>
        <dbReference type="ARBA" id="ARBA00022475"/>
    </source>
</evidence>
<evidence type="ECO:0000313" key="13">
    <source>
        <dbReference type="Proteomes" id="UP001141806"/>
    </source>
</evidence>
<evidence type="ECO:0000256" key="5">
    <source>
        <dbReference type="ARBA" id="ARBA00022692"/>
    </source>
</evidence>
<evidence type="ECO:0000256" key="6">
    <source>
        <dbReference type="ARBA" id="ARBA00022729"/>
    </source>
</evidence>
<keyword evidence="9 11" id="KW-0472">Membrane</keyword>
<evidence type="ECO:0000256" key="1">
    <source>
        <dbReference type="ARBA" id="ARBA00004236"/>
    </source>
</evidence>
<accession>A0A9Q0K0E7</accession>
<dbReference type="EMBL" id="JAMYWD010000010">
    <property type="protein sequence ID" value="KAJ4959254.1"/>
    <property type="molecule type" value="Genomic_DNA"/>
</dbReference>
<keyword evidence="8 11" id="KW-1133">Transmembrane helix</keyword>
<evidence type="ECO:0000256" key="9">
    <source>
        <dbReference type="ARBA" id="ARBA00023136"/>
    </source>
</evidence>
<dbReference type="Proteomes" id="UP001141806">
    <property type="component" value="Unassembled WGS sequence"/>
</dbReference>
<name>A0A9Q0K0E7_9MAGN</name>
<dbReference type="PANTHER" id="PTHR48062:SF52">
    <property type="entry name" value="RECEPTOR-LIKE PROTEIN 8-RELATED"/>
    <property type="match status" value="1"/>
</dbReference>
<evidence type="ECO:0000256" key="10">
    <source>
        <dbReference type="ARBA" id="ARBA00037847"/>
    </source>
</evidence>
<protein>
    <submittedName>
        <fullName evidence="12">Uncharacterized protein</fullName>
    </submittedName>
</protein>
<keyword evidence="13" id="KW-1185">Reference proteome</keyword>
<feature type="transmembrane region" description="Helical" evidence="11">
    <location>
        <begin position="373"/>
        <end position="394"/>
    </location>
</feature>
<gene>
    <name evidence="12" type="ORF">NE237_026365</name>
</gene>
<evidence type="ECO:0000256" key="4">
    <source>
        <dbReference type="ARBA" id="ARBA00022614"/>
    </source>
</evidence>
<organism evidence="12 13">
    <name type="scientific">Protea cynaroides</name>
    <dbReference type="NCBI Taxonomy" id="273540"/>
    <lineage>
        <taxon>Eukaryota</taxon>
        <taxon>Viridiplantae</taxon>
        <taxon>Streptophyta</taxon>
        <taxon>Embryophyta</taxon>
        <taxon>Tracheophyta</taxon>
        <taxon>Spermatophyta</taxon>
        <taxon>Magnoliopsida</taxon>
        <taxon>Proteales</taxon>
        <taxon>Proteaceae</taxon>
        <taxon>Protea</taxon>
    </lineage>
</organism>
<keyword evidence="7" id="KW-0677">Repeat</keyword>
<dbReference type="Gene3D" id="3.80.10.10">
    <property type="entry name" value="Ribonuclease Inhibitor"/>
    <property type="match status" value="1"/>
</dbReference>
<dbReference type="InterPro" id="IPR001611">
    <property type="entry name" value="Leu-rich_rpt"/>
</dbReference>
<evidence type="ECO:0000256" key="2">
    <source>
        <dbReference type="ARBA" id="ARBA00009592"/>
    </source>
</evidence>
<keyword evidence="4" id="KW-0433">Leucine-rich repeat</keyword>
<reference evidence="12" key="1">
    <citation type="journal article" date="2023" name="Plant J.">
        <title>The genome of the king protea, Protea cynaroides.</title>
        <authorList>
            <person name="Chang J."/>
            <person name="Duong T.A."/>
            <person name="Schoeman C."/>
            <person name="Ma X."/>
            <person name="Roodt D."/>
            <person name="Barker N."/>
            <person name="Li Z."/>
            <person name="Van de Peer Y."/>
            <person name="Mizrachi E."/>
        </authorList>
    </citation>
    <scope>NUCLEOTIDE SEQUENCE</scope>
    <source>
        <tissue evidence="12">Young leaves</tissue>
    </source>
</reference>